<keyword evidence="1" id="KW-0472">Membrane</keyword>
<proteinExistence type="predicted"/>
<dbReference type="InterPro" id="IPR016047">
    <property type="entry name" value="M23ase_b-sheet_dom"/>
</dbReference>
<dbReference type="Gene3D" id="2.70.70.10">
    <property type="entry name" value="Glucose Permease (Domain IIA)"/>
    <property type="match status" value="1"/>
</dbReference>
<reference evidence="3" key="2">
    <citation type="submission" date="2023-06" db="EMBL/GenBank/DDBJ databases">
        <authorList>
            <person name="Zeman M."/>
            <person name="Kubasova T."/>
            <person name="Jahodarova E."/>
            <person name="Nykrynova M."/>
            <person name="Rychlik I."/>
        </authorList>
    </citation>
    <scope>NUCLEOTIDE SEQUENCE</scope>
    <source>
        <strain evidence="3">ET39</strain>
    </source>
</reference>
<evidence type="ECO:0000256" key="1">
    <source>
        <dbReference type="SAM" id="Phobius"/>
    </source>
</evidence>
<accession>A0ABT7UBR1</accession>
<evidence type="ECO:0000313" key="3">
    <source>
        <dbReference type="EMBL" id="MDM8157081.1"/>
    </source>
</evidence>
<dbReference type="InterPro" id="IPR011055">
    <property type="entry name" value="Dup_hybrid_motif"/>
</dbReference>
<comment type="caution">
    <text evidence="3">The sequence shown here is derived from an EMBL/GenBank/DDBJ whole genome shotgun (WGS) entry which is preliminary data.</text>
</comment>
<dbReference type="RefSeq" id="WP_289607543.1">
    <property type="nucleotide sequence ID" value="NZ_JAUDCG010000018.1"/>
</dbReference>
<protein>
    <submittedName>
        <fullName evidence="3">M23 family metallopeptidase</fullName>
        <ecNumber evidence="3">3.4.-.-</ecNumber>
    </submittedName>
</protein>
<gene>
    <name evidence="3" type="ORF">QUV96_05445</name>
</gene>
<sequence>MLSYERKAVRWKKRGIVILSLFLLIAVGTLTWVMNQSSPSEPTVAESDQVILTLPQAAQTETVNRPFSVEAVIAVDYFDGESGEVDAFTKFEDVYRSSQGIDYTYNDEAFPVLAMMSGEVSDVREDELFGNTVVITSGELTVTLQSLGEVSVSKGDSVKQGEAIGTAGTCVYSKDLGNHLHLVSEVGGQLVDPQSIYDKSAEELSAMAAD</sequence>
<dbReference type="GO" id="GO:0016787">
    <property type="term" value="F:hydrolase activity"/>
    <property type="evidence" value="ECO:0007669"/>
    <property type="project" value="UniProtKB-KW"/>
</dbReference>
<dbReference type="EC" id="3.4.-.-" evidence="3"/>
<dbReference type="CDD" id="cd12797">
    <property type="entry name" value="M23_peptidase"/>
    <property type="match status" value="1"/>
</dbReference>
<keyword evidence="3" id="KW-0378">Hydrolase</keyword>
<name>A0ABT7UBR1_9FIRM</name>
<dbReference type="Proteomes" id="UP001529340">
    <property type="component" value="Unassembled WGS sequence"/>
</dbReference>
<evidence type="ECO:0000259" key="2">
    <source>
        <dbReference type="Pfam" id="PF01551"/>
    </source>
</evidence>
<feature type="domain" description="M23ase beta-sheet core" evidence="2">
    <location>
        <begin position="97"/>
        <end position="193"/>
    </location>
</feature>
<reference evidence="3" key="1">
    <citation type="submission" date="2023-06" db="EMBL/GenBank/DDBJ databases">
        <title>Identification and characterization of horizontal gene transfer across gut microbiota members of farm animals based on homology search.</title>
        <authorList>
            <person name="Schwarzerova J."/>
            <person name="Nykrynova M."/>
            <person name="Jureckova K."/>
            <person name="Cejkova D."/>
            <person name="Rychlik I."/>
        </authorList>
    </citation>
    <scope>NUCLEOTIDE SEQUENCE</scope>
    <source>
        <strain evidence="3">ET39</strain>
    </source>
</reference>
<dbReference type="SUPFAM" id="SSF51261">
    <property type="entry name" value="Duplicated hybrid motif"/>
    <property type="match status" value="1"/>
</dbReference>
<keyword evidence="1" id="KW-0812">Transmembrane</keyword>
<dbReference type="PANTHER" id="PTHR21666">
    <property type="entry name" value="PEPTIDASE-RELATED"/>
    <property type="match status" value="1"/>
</dbReference>
<evidence type="ECO:0000313" key="4">
    <source>
        <dbReference type="Proteomes" id="UP001529340"/>
    </source>
</evidence>
<organism evidence="3 4">
    <name type="scientific">Amedibacillus dolichus</name>
    <dbReference type="NCBI Taxonomy" id="31971"/>
    <lineage>
        <taxon>Bacteria</taxon>
        <taxon>Bacillati</taxon>
        <taxon>Bacillota</taxon>
        <taxon>Erysipelotrichia</taxon>
        <taxon>Erysipelotrichales</taxon>
        <taxon>Erysipelotrichaceae</taxon>
        <taxon>Amedibacillus</taxon>
    </lineage>
</organism>
<feature type="transmembrane region" description="Helical" evidence="1">
    <location>
        <begin position="16"/>
        <end position="34"/>
    </location>
</feature>
<dbReference type="EMBL" id="JAUDCG010000018">
    <property type="protein sequence ID" value="MDM8157081.1"/>
    <property type="molecule type" value="Genomic_DNA"/>
</dbReference>
<dbReference type="Pfam" id="PF01551">
    <property type="entry name" value="Peptidase_M23"/>
    <property type="match status" value="1"/>
</dbReference>
<dbReference type="PANTHER" id="PTHR21666:SF291">
    <property type="entry name" value="STAGE II SPORULATION PROTEIN Q"/>
    <property type="match status" value="1"/>
</dbReference>
<keyword evidence="4" id="KW-1185">Reference proteome</keyword>
<dbReference type="InterPro" id="IPR050570">
    <property type="entry name" value="Cell_wall_metabolism_enzyme"/>
</dbReference>
<keyword evidence="1" id="KW-1133">Transmembrane helix</keyword>